<dbReference type="InterPro" id="IPR051927">
    <property type="entry name" value="Zn_Chap_cDPG_Synth"/>
</dbReference>
<dbReference type="Proteomes" id="UP000316181">
    <property type="component" value="Unassembled WGS sequence"/>
</dbReference>
<sequence length="371" mass="39632">MPQPPTALTVIGSIDRVLRDTTVFSLAIDDPETGILAYDFADSGDHVRRIVSSSGGVISDEWVELDHTCLSCALREDIIPALASMGRDRRWNHIALALPVSAELSLVTPPLAAATNRGGALSHLRLAATLAVVDGTNLEEDLLGAQLTAERGIGLGPDDERVLGEPLATNLEYADVIQVASTPTATASSLIDLLRAPDSARLEVGKVADPHSLKACRHDADAADRRRHPAAGIAHPPRQGRGRAWVLDLASDRPFHPTRLLQNIEAMGAGRIRTRGTFRVMGKPTTRCLWDGAGGQLAIGALAPGLGPGTDASEGRTGNGCALRFIGTDSERESIISAFEDSLVQPQEFFDPTIPWRKLAEPLMPWIDDEP</sequence>
<evidence type="ECO:0000313" key="3">
    <source>
        <dbReference type="Proteomes" id="UP000316181"/>
    </source>
</evidence>
<evidence type="ECO:0000313" key="2">
    <source>
        <dbReference type="EMBL" id="TQK76953.1"/>
    </source>
</evidence>
<dbReference type="EMBL" id="VFNV01000001">
    <property type="protein sequence ID" value="TQK76953.1"/>
    <property type="molecule type" value="Genomic_DNA"/>
</dbReference>
<accession>A0A542SQQ5</accession>
<proteinExistence type="predicted"/>
<dbReference type="Gene3D" id="3.40.50.300">
    <property type="entry name" value="P-loop containing nucleotide triphosphate hydrolases"/>
    <property type="match status" value="1"/>
</dbReference>
<dbReference type="AlphaFoldDB" id="A0A542SQQ5"/>
<dbReference type="InterPro" id="IPR027417">
    <property type="entry name" value="P-loop_NTPase"/>
</dbReference>
<organism evidence="2 3">
    <name type="scientific">Rarobacter incanus</name>
    <dbReference type="NCBI Taxonomy" id="153494"/>
    <lineage>
        <taxon>Bacteria</taxon>
        <taxon>Bacillati</taxon>
        <taxon>Actinomycetota</taxon>
        <taxon>Actinomycetes</taxon>
        <taxon>Micrococcales</taxon>
        <taxon>Rarobacteraceae</taxon>
        <taxon>Rarobacter</taxon>
    </lineage>
</organism>
<dbReference type="InterPro" id="IPR011629">
    <property type="entry name" value="CobW-like_C"/>
</dbReference>
<reference evidence="2 3" key="1">
    <citation type="submission" date="2019-06" db="EMBL/GenBank/DDBJ databases">
        <title>Sequencing the genomes of 1000 actinobacteria strains.</title>
        <authorList>
            <person name="Klenk H.-P."/>
        </authorList>
    </citation>
    <scope>NUCLEOTIDE SEQUENCE [LARGE SCALE GENOMIC DNA]</scope>
    <source>
        <strain evidence="2 3">DSM 10596</strain>
    </source>
</reference>
<dbReference type="Pfam" id="PF07683">
    <property type="entry name" value="CobW_C"/>
    <property type="match status" value="1"/>
</dbReference>
<feature type="domain" description="CobW C-terminal" evidence="1">
    <location>
        <begin position="244"/>
        <end position="343"/>
    </location>
</feature>
<dbReference type="OrthoDB" id="9808822at2"/>
<dbReference type="RefSeq" id="WP_142112576.1">
    <property type="nucleotide sequence ID" value="NZ_BAAATB010000004.1"/>
</dbReference>
<dbReference type="SMART" id="SM00833">
    <property type="entry name" value="CobW_C"/>
    <property type="match status" value="1"/>
</dbReference>
<protein>
    <submittedName>
        <fullName evidence="2">G3E family GTPase</fullName>
    </submittedName>
</protein>
<dbReference type="PANTHER" id="PTHR43603">
    <property type="entry name" value="COBW DOMAIN-CONTAINING PROTEIN DDB_G0274527"/>
    <property type="match status" value="1"/>
</dbReference>
<keyword evidence="3" id="KW-1185">Reference proteome</keyword>
<gene>
    <name evidence="2" type="ORF">FB389_1656</name>
</gene>
<comment type="caution">
    <text evidence="2">The sequence shown here is derived from an EMBL/GenBank/DDBJ whole genome shotgun (WGS) entry which is preliminary data.</text>
</comment>
<dbReference type="PANTHER" id="PTHR43603:SF1">
    <property type="entry name" value="ZINC-REGULATED GTPASE METALLOPROTEIN ACTIVATOR 1"/>
    <property type="match status" value="1"/>
</dbReference>
<name>A0A542SQQ5_9MICO</name>
<evidence type="ECO:0000259" key="1">
    <source>
        <dbReference type="SMART" id="SM00833"/>
    </source>
</evidence>